<sequence>MQDSQSDRLPPLSGWKSGPVCFTIPARTGTKIWDFEVGRLPAPDGQSALQSYLPPSRCGVREDEIAAPGRFRIDSLGLGSGPRVPSSHGTFSSRLNA</sequence>
<gene>
    <name evidence="2" type="ORF">PtA15_13A271</name>
</gene>
<dbReference type="RefSeq" id="XP_053026426.1">
    <property type="nucleotide sequence ID" value="XM_053162452.1"/>
</dbReference>
<name>A0ABY7D0B6_9BASI</name>
<proteinExistence type="predicted"/>
<feature type="compositionally biased region" description="Polar residues" evidence="1">
    <location>
        <begin position="87"/>
        <end position="97"/>
    </location>
</feature>
<feature type="region of interest" description="Disordered" evidence="1">
    <location>
        <begin position="76"/>
        <end position="97"/>
    </location>
</feature>
<protein>
    <submittedName>
        <fullName evidence="2">Uncharacterized protein</fullName>
    </submittedName>
</protein>
<accession>A0ABY7D0B6</accession>
<keyword evidence="3" id="KW-1185">Reference proteome</keyword>
<dbReference type="EMBL" id="CP110433">
    <property type="protein sequence ID" value="WAQ90871.1"/>
    <property type="molecule type" value="Genomic_DNA"/>
</dbReference>
<evidence type="ECO:0000313" key="2">
    <source>
        <dbReference type="EMBL" id="WAQ90871.1"/>
    </source>
</evidence>
<evidence type="ECO:0000256" key="1">
    <source>
        <dbReference type="SAM" id="MobiDB-lite"/>
    </source>
</evidence>
<organism evidence="2 3">
    <name type="scientific">Puccinia triticina</name>
    <dbReference type="NCBI Taxonomy" id="208348"/>
    <lineage>
        <taxon>Eukaryota</taxon>
        <taxon>Fungi</taxon>
        <taxon>Dikarya</taxon>
        <taxon>Basidiomycota</taxon>
        <taxon>Pucciniomycotina</taxon>
        <taxon>Pucciniomycetes</taxon>
        <taxon>Pucciniales</taxon>
        <taxon>Pucciniaceae</taxon>
        <taxon>Puccinia</taxon>
    </lineage>
</organism>
<evidence type="ECO:0000313" key="3">
    <source>
        <dbReference type="Proteomes" id="UP001164743"/>
    </source>
</evidence>
<dbReference type="GeneID" id="77803347"/>
<reference evidence="2" key="1">
    <citation type="submission" date="2022-10" db="EMBL/GenBank/DDBJ databases">
        <title>Puccinia triticina Genome sequencing and assembly.</title>
        <authorList>
            <person name="Li C."/>
        </authorList>
    </citation>
    <scope>NUCLEOTIDE SEQUENCE</scope>
    <source>
        <strain evidence="2">Pt15</strain>
    </source>
</reference>
<dbReference type="Proteomes" id="UP001164743">
    <property type="component" value="Chromosome 13A"/>
</dbReference>